<gene>
    <name evidence="1" type="ORF">WJ35_25675</name>
</gene>
<dbReference type="Proteomes" id="UP000243680">
    <property type="component" value="Chromosome 2"/>
</dbReference>
<dbReference type="AlphaFoldDB" id="A0A1B4LML7"/>
<evidence type="ECO:0000313" key="2">
    <source>
        <dbReference type="Proteomes" id="UP000243680"/>
    </source>
</evidence>
<name>A0A1B4LML7_9BURK</name>
<evidence type="ECO:0008006" key="3">
    <source>
        <dbReference type="Google" id="ProtNLM"/>
    </source>
</evidence>
<reference evidence="1 2" key="1">
    <citation type="submission" date="2015-12" db="EMBL/GenBank/DDBJ databases">
        <title>Diversity of Burkholderia near neighbor genomes.</title>
        <authorList>
            <person name="Sahl J."/>
            <person name="Wagner D."/>
            <person name="Keim P."/>
        </authorList>
    </citation>
    <scope>NUCLEOTIDE SEQUENCE [LARGE SCALE GENOMIC DNA]</scope>
    <source>
        <strain evidence="1 2">MSMB0783</strain>
    </source>
</reference>
<proteinExistence type="predicted"/>
<protein>
    <recommendedName>
        <fullName evidence="3">Prolyl 4-hydroxylase alpha subunit Fe(2+) 2OG dioxygenase domain-containing protein</fullName>
    </recommendedName>
</protein>
<sequence>METVFAGRFMTFDGQGVDRRMTLREAAECVRDREVAVALLDVVGPDEIDAWWNDRGFPDLRNHQYHRALNATGITLGQLQRSHPESLVSNIAEYFGHAGVANIPMRDTRFIQLFMKELGAETLQFGNWSQFMLATKREYPPFEGDPFSFAPHCDCIDFGRDVERWPFRLNLEQLGAFITIQKAENEAGFVLWNIRPESRRQLDQWAEEYAQHKTLGVLDGVDALTVRPRSGQLCVFNSRNLHAVERCSSLRRTIGTFLVYHEAGWKLLH</sequence>
<dbReference type="RefSeq" id="WP_011882438.1">
    <property type="nucleotide sequence ID" value="NZ_CP013422.1"/>
</dbReference>
<evidence type="ECO:0000313" key="1">
    <source>
        <dbReference type="EMBL" id="AOJ78388.1"/>
    </source>
</evidence>
<dbReference type="EMBL" id="CP013422">
    <property type="protein sequence ID" value="AOJ78388.1"/>
    <property type="molecule type" value="Genomic_DNA"/>
</dbReference>
<organism evidence="1 2">
    <name type="scientific">Burkholderia ubonensis</name>
    <dbReference type="NCBI Taxonomy" id="101571"/>
    <lineage>
        <taxon>Bacteria</taxon>
        <taxon>Pseudomonadati</taxon>
        <taxon>Pseudomonadota</taxon>
        <taxon>Betaproteobacteria</taxon>
        <taxon>Burkholderiales</taxon>
        <taxon>Burkholderiaceae</taxon>
        <taxon>Burkholderia</taxon>
        <taxon>Burkholderia cepacia complex</taxon>
    </lineage>
</organism>
<dbReference type="Gene3D" id="2.60.120.620">
    <property type="entry name" value="q2cbj1_9rhob like domain"/>
    <property type="match status" value="1"/>
</dbReference>
<accession>A0A1B4LML7</accession>